<feature type="signal peptide" evidence="2">
    <location>
        <begin position="1"/>
        <end position="20"/>
    </location>
</feature>
<evidence type="ECO:0000313" key="4">
    <source>
        <dbReference type="Proteomes" id="UP000095751"/>
    </source>
</evidence>
<protein>
    <recommendedName>
        <fullName evidence="5">Calmodulin</fullName>
    </recommendedName>
</protein>
<proteinExistence type="predicted"/>
<dbReference type="Proteomes" id="UP000095751">
    <property type="component" value="Unassembled WGS sequence"/>
</dbReference>
<evidence type="ECO:0000256" key="2">
    <source>
        <dbReference type="SAM" id="SignalP"/>
    </source>
</evidence>
<feature type="chain" id="PRO_5009193275" description="Calmodulin" evidence="2">
    <location>
        <begin position="21"/>
        <end position="404"/>
    </location>
</feature>
<evidence type="ECO:0000256" key="1">
    <source>
        <dbReference type="SAM" id="MobiDB-lite"/>
    </source>
</evidence>
<dbReference type="PROSITE" id="PS00018">
    <property type="entry name" value="EF_HAND_1"/>
    <property type="match status" value="1"/>
</dbReference>
<reference evidence="3 4" key="1">
    <citation type="submission" date="2016-09" db="EMBL/GenBank/DDBJ databases">
        <title>Extensive genetic diversity and differential bi-allelic expression allows diatom success in the polar Southern Ocean.</title>
        <authorList>
            <consortium name="DOE Joint Genome Institute"/>
            <person name="Mock T."/>
            <person name="Otillar R.P."/>
            <person name="Strauss J."/>
            <person name="Dupont C."/>
            <person name="Frickenhaus S."/>
            <person name="Maumus F."/>
            <person name="Mcmullan M."/>
            <person name="Sanges R."/>
            <person name="Schmutz J."/>
            <person name="Toseland A."/>
            <person name="Valas R."/>
            <person name="Veluchamy A."/>
            <person name="Ward B.J."/>
            <person name="Allen A."/>
            <person name="Barry K."/>
            <person name="Falciatore A."/>
            <person name="Ferrante M."/>
            <person name="Fortunato A.E."/>
            <person name="Gloeckner G."/>
            <person name="Gruber A."/>
            <person name="Hipkin R."/>
            <person name="Janech M."/>
            <person name="Kroth P."/>
            <person name="Leese F."/>
            <person name="Lindquist E."/>
            <person name="Lyon B.R."/>
            <person name="Martin J."/>
            <person name="Mayer C."/>
            <person name="Parker M."/>
            <person name="Quesneville H."/>
            <person name="Raymond J."/>
            <person name="Uhlig C."/>
            <person name="Valentin K.U."/>
            <person name="Worden A.Z."/>
            <person name="Armbrust E.V."/>
            <person name="Bowler C."/>
            <person name="Green B."/>
            <person name="Moulton V."/>
            <person name="Van Oosterhout C."/>
            <person name="Grigoriev I."/>
        </authorList>
    </citation>
    <scope>NUCLEOTIDE SEQUENCE [LARGE SCALE GENOMIC DNA]</scope>
    <source>
        <strain evidence="3 4">CCMP1102</strain>
    </source>
</reference>
<evidence type="ECO:0000313" key="3">
    <source>
        <dbReference type="EMBL" id="OEU19315.1"/>
    </source>
</evidence>
<organism evidence="3 4">
    <name type="scientific">Fragilariopsis cylindrus CCMP1102</name>
    <dbReference type="NCBI Taxonomy" id="635003"/>
    <lineage>
        <taxon>Eukaryota</taxon>
        <taxon>Sar</taxon>
        <taxon>Stramenopiles</taxon>
        <taxon>Ochrophyta</taxon>
        <taxon>Bacillariophyta</taxon>
        <taxon>Bacillariophyceae</taxon>
        <taxon>Bacillariophycidae</taxon>
        <taxon>Bacillariales</taxon>
        <taxon>Bacillariaceae</taxon>
        <taxon>Fragilariopsis</taxon>
    </lineage>
</organism>
<keyword evidence="4" id="KW-1185">Reference proteome</keyword>
<accession>A0A1E7FML3</accession>
<feature type="region of interest" description="Disordered" evidence="1">
    <location>
        <begin position="181"/>
        <end position="202"/>
    </location>
</feature>
<dbReference type="EMBL" id="KV784355">
    <property type="protein sequence ID" value="OEU19315.1"/>
    <property type="molecule type" value="Genomic_DNA"/>
</dbReference>
<dbReference type="KEGG" id="fcy:FRACYDRAFT_267991"/>
<name>A0A1E7FML3_9STRA</name>
<dbReference type="InterPro" id="IPR018247">
    <property type="entry name" value="EF_Hand_1_Ca_BS"/>
</dbReference>
<dbReference type="AlphaFoldDB" id="A0A1E7FML3"/>
<gene>
    <name evidence="3" type="ORF">FRACYDRAFT_267991</name>
</gene>
<dbReference type="InParanoid" id="A0A1E7FML3"/>
<evidence type="ECO:0008006" key="5">
    <source>
        <dbReference type="Google" id="ProtNLM"/>
    </source>
</evidence>
<sequence>MTVTSRDVLCFLLAIDALTAAIVAEQRKATIGGSSSSLRGESRRRRRIIEGGDYDEWWYSGGGGDGGDRWDKWEDKDDYPPPIESYCWPNDKPDNGSSCDQSGIVCAFDKNQVNGFYMTQCRCLPETMKWQCGNFSPLPTPPTQPPAMAPVPCSGTKNGCVISKPLCGPNIYCEDLPNNGVQEEEEEEGLDGSSSITIPDSDGGGIDFDVNSGADLPSYEETCVQHESNDGSFVCTFIARIDPLDMDSITGKNIECIFSQAMESEYCFTTKVVMDMNGDGEVTVEDLTMPDDGDGDGDGIDFDVNAATINGGSSNTESIDTIDNDNNTGDTTHDHTAVEWAGSGSGDCPTTIPTDGDECEKHVSPNSSQISCTYNNFQCRCALHNYINDLIGWSCRDNTQASGP</sequence>
<keyword evidence="2" id="KW-0732">Signal</keyword>